<dbReference type="PANTHER" id="PTHR44591">
    <property type="entry name" value="STRESS RESPONSE REGULATOR PROTEIN 1"/>
    <property type="match status" value="1"/>
</dbReference>
<dbReference type="SUPFAM" id="SSF52172">
    <property type="entry name" value="CheY-like"/>
    <property type="match status" value="1"/>
</dbReference>
<proteinExistence type="predicted"/>
<evidence type="ECO:0000256" key="2">
    <source>
        <dbReference type="PROSITE-ProRule" id="PRU00169"/>
    </source>
</evidence>
<evidence type="ECO:0000313" key="4">
    <source>
        <dbReference type="EMBL" id="MCA9728755.1"/>
    </source>
</evidence>
<feature type="non-terminal residue" evidence="4">
    <location>
        <position position="80"/>
    </location>
</feature>
<dbReference type="SMART" id="SM00448">
    <property type="entry name" value="REC"/>
    <property type="match status" value="1"/>
</dbReference>
<gene>
    <name evidence="4" type="ORF">KC729_13780</name>
</gene>
<dbReference type="Gene3D" id="3.40.50.2300">
    <property type="match status" value="1"/>
</dbReference>
<accession>A0A956RQ99</accession>
<dbReference type="InterPro" id="IPR001789">
    <property type="entry name" value="Sig_transdc_resp-reg_receiver"/>
</dbReference>
<name>A0A956RQ99_UNCEI</name>
<evidence type="ECO:0000259" key="3">
    <source>
        <dbReference type="PROSITE" id="PS50110"/>
    </source>
</evidence>
<dbReference type="PROSITE" id="PS50110">
    <property type="entry name" value="RESPONSE_REGULATORY"/>
    <property type="match status" value="1"/>
</dbReference>
<dbReference type="GO" id="GO:0000160">
    <property type="term" value="P:phosphorelay signal transduction system"/>
    <property type="evidence" value="ECO:0007669"/>
    <property type="project" value="InterPro"/>
</dbReference>
<feature type="domain" description="Response regulatory" evidence="3">
    <location>
        <begin position="4"/>
        <end position="80"/>
    </location>
</feature>
<protein>
    <submittedName>
        <fullName evidence="4">Response regulator</fullName>
    </submittedName>
</protein>
<dbReference type="Proteomes" id="UP000697710">
    <property type="component" value="Unassembled WGS sequence"/>
</dbReference>
<dbReference type="EMBL" id="JAGQHR010000466">
    <property type="protein sequence ID" value="MCA9728755.1"/>
    <property type="molecule type" value="Genomic_DNA"/>
</dbReference>
<keyword evidence="1 2" id="KW-0597">Phosphoprotein</keyword>
<dbReference type="InterPro" id="IPR011006">
    <property type="entry name" value="CheY-like_superfamily"/>
</dbReference>
<comment type="caution">
    <text evidence="4">The sequence shown here is derived from an EMBL/GenBank/DDBJ whole genome shotgun (WGS) entry which is preliminary data.</text>
</comment>
<organism evidence="4 5">
    <name type="scientific">Eiseniibacteriota bacterium</name>
    <dbReference type="NCBI Taxonomy" id="2212470"/>
    <lineage>
        <taxon>Bacteria</taxon>
        <taxon>Candidatus Eiseniibacteriota</taxon>
    </lineage>
</organism>
<dbReference type="PANTHER" id="PTHR44591:SF3">
    <property type="entry name" value="RESPONSE REGULATORY DOMAIN-CONTAINING PROTEIN"/>
    <property type="match status" value="1"/>
</dbReference>
<evidence type="ECO:0000256" key="1">
    <source>
        <dbReference type="ARBA" id="ARBA00022553"/>
    </source>
</evidence>
<feature type="modified residue" description="4-aspartylphosphate" evidence="2">
    <location>
        <position position="53"/>
    </location>
</feature>
<sequence>MKTRVLVIDDEPSIARSLTRVLTDRGYEVTCTSTGTDGLAKVESLQPHVVMLDLKLPDGSGFNVLSRIRESESAAQVIVI</sequence>
<dbReference type="InterPro" id="IPR050595">
    <property type="entry name" value="Bact_response_regulator"/>
</dbReference>
<reference evidence="4" key="1">
    <citation type="submission" date="2020-04" db="EMBL/GenBank/DDBJ databases">
        <authorList>
            <person name="Zhang T."/>
        </authorList>
    </citation>
    <scope>NUCLEOTIDE SEQUENCE</scope>
    <source>
        <strain evidence="4">HKST-UBA01</strain>
    </source>
</reference>
<dbReference type="Pfam" id="PF00072">
    <property type="entry name" value="Response_reg"/>
    <property type="match status" value="1"/>
</dbReference>
<evidence type="ECO:0000313" key="5">
    <source>
        <dbReference type="Proteomes" id="UP000697710"/>
    </source>
</evidence>
<dbReference type="AlphaFoldDB" id="A0A956RQ99"/>
<reference evidence="4" key="2">
    <citation type="journal article" date="2021" name="Microbiome">
        <title>Successional dynamics and alternative stable states in a saline activated sludge microbial community over 9 years.</title>
        <authorList>
            <person name="Wang Y."/>
            <person name="Ye J."/>
            <person name="Ju F."/>
            <person name="Liu L."/>
            <person name="Boyd J.A."/>
            <person name="Deng Y."/>
            <person name="Parks D.H."/>
            <person name="Jiang X."/>
            <person name="Yin X."/>
            <person name="Woodcroft B.J."/>
            <person name="Tyson G.W."/>
            <person name="Hugenholtz P."/>
            <person name="Polz M.F."/>
            <person name="Zhang T."/>
        </authorList>
    </citation>
    <scope>NUCLEOTIDE SEQUENCE</scope>
    <source>
        <strain evidence="4">HKST-UBA01</strain>
    </source>
</reference>